<dbReference type="HOGENOM" id="CLU_019602_18_2_2"/>
<dbReference type="CDD" id="cd13624">
    <property type="entry name" value="PBP2_Arg_Lys_His"/>
    <property type="match status" value="1"/>
</dbReference>
<evidence type="ECO:0000313" key="5">
    <source>
        <dbReference type="EMBL" id="ACS32593.1"/>
    </source>
</evidence>
<reference evidence="5 6" key="1">
    <citation type="journal article" date="2007" name="Genome Biol.">
        <title>Genome analysis and genome-wide proteomics of Thermococcus gammatolerans, the most radioresistant organism known amongst the Archaea.</title>
        <authorList>
            <person name="Zivanovic Y."/>
            <person name="Armengaud J."/>
            <person name="Lagorce A."/>
            <person name="Leplat C."/>
            <person name="Guerin P."/>
            <person name="Dutertre M."/>
            <person name="Anthouard V."/>
            <person name="Forterre P."/>
            <person name="Wincker P."/>
            <person name="Confalonieri F."/>
        </authorList>
    </citation>
    <scope>NUCLEOTIDE SEQUENCE [LARGE SCALE GENOMIC DNA]</scope>
    <source>
        <strain evidence="6">DSM 15229 / JCM 11827 / EJ3</strain>
    </source>
</reference>
<dbReference type="SUPFAM" id="SSF53850">
    <property type="entry name" value="Periplasmic binding protein-like II"/>
    <property type="match status" value="1"/>
</dbReference>
<dbReference type="PANTHER" id="PTHR35936">
    <property type="entry name" value="MEMBRANE-BOUND LYTIC MUREIN TRANSGLYCOSYLASE F"/>
    <property type="match status" value="1"/>
</dbReference>
<dbReference type="KEGG" id="tga:TGAM_0091"/>
<dbReference type="PROSITE" id="PS01039">
    <property type="entry name" value="SBP_BACTERIAL_3"/>
    <property type="match status" value="1"/>
</dbReference>
<dbReference type="SMART" id="SM00062">
    <property type="entry name" value="PBPb"/>
    <property type="match status" value="1"/>
</dbReference>
<dbReference type="PaxDb" id="593117-TGAM_0091"/>
<dbReference type="Gene3D" id="3.40.190.10">
    <property type="entry name" value="Periplasmic binding protein-like II"/>
    <property type="match status" value="2"/>
</dbReference>
<dbReference type="STRING" id="593117.TGAM_0091"/>
<protein>
    <submittedName>
        <fullName evidence="5">Amino acid ABC transporter, periplasmic amino acid-binding protein</fullName>
    </submittedName>
</protein>
<dbReference type="InterPro" id="IPR001638">
    <property type="entry name" value="Solute-binding_3/MltF_N"/>
</dbReference>
<feature type="domain" description="Ionotropic glutamate receptor C-terminal" evidence="4">
    <location>
        <begin position="36"/>
        <end position="257"/>
    </location>
</feature>
<evidence type="ECO:0000256" key="2">
    <source>
        <dbReference type="ARBA" id="ARBA00022729"/>
    </source>
</evidence>
<proteinExistence type="predicted"/>
<dbReference type="Pfam" id="PF00497">
    <property type="entry name" value="SBP_bac_3"/>
    <property type="match status" value="1"/>
</dbReference>
<comment type="subcellular location">
    <subcellularLocation>
        <location evidence="1">Cell envelope</location>
    </subcellularLocation>
</comment>
<dbReference type="EMBL" id="CP001398">
    <property type="protein sequence ID" value="ACS32593.1"/>
    <property type="molecule type" value="Genomic_DNA"/>
</dbReference>
<accession>C5A2U1</accession>
<dbReference type="eggNOG" id="arCOG01799">
    <property type="taxonomic scope" value="Archaea"/>
</dbReference>
<organism evidence="5 6">
    <name type="scientific">Thermococcus gammatolerans (strain DSM 15229 / JCM 11827 / EJ3)</name>
    <dbReference type="NCBI Taxonomy" id="593117"/>
    <lineage>
        <taxon>Archaea</taxon>
        <taxon>Methanobacteriati</taxon>
        <taxon>Methanobacteriota</taxon>
        <taxon>Thermococci</taxon>
        <taxon>Thermococcales</taxon>
        <taxon>Thermococcaceae</taxon>
        <taxon>Thermococcus</taxon>
    </lineage>
</organism>
<keyword evidence="2" id="KW-0732">Signal</keyword>
<dbReference type="GO" id="GO:0015276">
    <property type="term" value="F:ligand-gated monoatomic ion channel activity"/>
    <property type="evidence" value="ECO:0007669"/>
    <property type="project" value="InterPro"/>
</dbReference>
<dbReference type="PATRIC" id="fig|593117.10.peg.93"/>
<evidence type="ECO:0000256" key="1">
    <source>
        <dbReference type="ARBA" id="ARBA00004196"/>
    </source>
</evidence>
<dbReference type="AlphaFoldDB" id="C5A2U1"/>
<dbReference type="InterPro" id="IPR001320">
    <property type="entry name" value="Iontro_rcpt_C"/>
</dbReference>
<dbReference type="InterPro" id="IPR018313">
    <property type="entry name" value="SBP_3_CS"/>
</dbReference>
<sequence length="257" mass="27927">MVSTMDGKIIGGLLVLMLAAAVASSGCISGGSKEKVLVVGTSADFPPFEYKDPQTGNITGFDIELIKMVAKKAGYDKVEIKDMDFDSLIPALQTGKVDVVIAGMTITEKRKQVVDFSIPYWKADQAVVVRKDSSITVSSLDDLKGKVIGVEKGTTGAIYIKDNLGDQVTLKEYNSYVAALQALLNGQVDVLVIDSPVANMFTNKYDVKVVYTINTNEHYGIAVKKGNKELLDKINKALQDIMNSPDWNKLVEKYFGS</sequence>
<dbReference type="PANTHER" id="PTHR35936:SF17">
    <property type="entry name" value="ARGININE-BINDING EXTRACELLULAR PROTEIN ARTP"/>
    <property type="match status" value="1"/>
</dbReference>
<name>C5A2U1_THEGJ</name>
<evidence type="ECO:0000313" key="6">
    <source>
        <dbReference type="Proteomes" id="UP000001488"/>
    </source>
</evidence>
<keyword evidence="6" id="KW-1185">Reference proteome</keyword>
<evidence type="ECO:0000259" key="3">
    <source>
        <dbReference type="SMART" id="SM00062"/>
    </source>
</evidence>
<gene>
    <name evidence="5" type="ordered locus">TGAM_0091</name>
</gene>
<dbReference type="Proteomes" id="UP000001488">
    <property type="component" value="Chromosome"/>
</dbReference>
<dbReference type="GO" id="GO:0016020">
    <property type="term" value="C:membrane"/>
    <property type="evidence" value="ECO:0007669"/>
    <property type="project" value="InterPro"/>
</dbReference>
<dbReference type="SMART" id="SM00079">
    <property type="entry name" value="PBPe"/>
    <property type="match status" value="1"/>
</dbReference>
<feature type="domain" description="Solute-binding protein family 3/N-terminal" evidence="3">
    <location>
        <begin position="36"/>
        <end position="257"/>
    </location>
</feature>
<evidence type="ECO:0000259" key="4">
    <source>
        <dbReference type="SMART" id="SM00079"/>
    </source>
</evidence>